<dbReference type="AlphaFoldDB" id="A0AAW2Z2I1"/>
<dbReference type="Proteomes" id="UP001431209">
    <property type="component" value="Unassembled WGS sequence"/>
</dbReference>
<comment type="caution">
    <text evidence="2">The sequence shown here is derived from an EMBL/GenBank/DDBJ whole genome shotgun (WGS) entry which is preliminary data.</text>
</comment>
<sequence>MIVSIPKDVMIEILHYLDLKDVFKLCSLNSTLKKLLYSIEEEFWGPLYFSTLRKELYIYTDSFTRPENISCYRKQILRRVAPLLTQKAELVRKIDSIIEATPQHEKHLLTPDFKETILKSTNLVLAFKEGEESFCSSRFAATTFDVPQYDADWNDFNADGIIAQFNLSTFNETYCSHLYGLPDKGMLYLKCQRTGETGYNWHKASCHYHINCCDVLRTVHIDPEKGQYPLCGSFIFIGQVEEIIDVPHPIDLFPKLHYRSFLYSSLKSLNFFINKDTRKYSNIQMFGTRHYVQHEEYPARNLLFQYWFSGGSFVSLLYWNGYPLQSDDCTDVDLVYRDDG</sequence>
<dbReference type="InterPro" id="IPR036047">
    <property type="entry name" value="F-box-like_dom_sf"/>
</dbReference>
<feature type="domain" description="F-box" evidence="1">
    <location>
        <begin position="1"/>
        <end position="47"/>
    </location>
</feature>
<dbReference type="InterPro" id="IPR001810">
    <property type="entry name" value="F-box_dom"/>
</dbReference>
<dbReference type="PROSITE" id="PS50181">
    <property type="entry name" value="FBOX"/>
    <property type="match status" value="1"/>
</dbReference>
<organism evidence="2 3">
    <name type="scientific">Acrasis kona</name>
    <dbReference type="NCBI Taxonomy" id="1008807"/>
    <lineage>
        <taxon>Eukaryota</taxon>
        <taxon>Discoba</taxon>
        <taxon>Heterolobosea</taxon>
        <taxon>Tetramitia</taxon>
        <taxon>Eutetramitia</taxon>
        <taxon>Acrasidae</taxon>
        <taxon>Acrasis</taxon>
    </lineage>
</organism>
<proteinExistence type="predicted"/>
<keyword evidence="3" id="KW-1185">Reference proteome</keyword>
<dbReference type="EMBL" id="JAOPGA020000943">
    <property type="protein sequence ID" value="KAL0483180.1"/>
    <property type="molecule type" value="Genomic_DNA"/>
</dbReference>
<evidence type="ECO:0000259" key="1">
    <source>
        <dbReference type="PROSITE" id="PS50181"/>
    </source>
</evidence>
<dbReference type="Pfam" id="PF00646">
    <property type="entry name" value="F-box"/>
    <property type="match status" value="1"/>
</dbReference>
<dbReference type="SUPFAM" id="SSF81383">
    <property type="entry name" value="F-box domain"/>
    <property type="match status" value="1"/>
</dbReference>
<name>A0AAW2Z2I1_9EUKA</name>
<protein>
    <recommendedName>
        <fullName evidence="1">F-box domain-containing protein</fullName>
    </recommendedName>
</protein>
<evidence type="ECO:0000313" key="2">
    <source>
        <dbReference type="EMBL" id="KAL0483180.1"/>
    </source>
</evidence>
<accession>A0AAW2Z2I1</accession>
<evidence type="ECO:0000313" key="3">
    <source>
        <dbReference type="Proteomes" id="UP001431209"/>
    </source>
</evidence>
<gene>
    <name evidence="2" type="ORF">AKO1_014831</name>
</gene>
<reference evidence="2 3" key="1">
    <citation type="submission" date="2024-03" db="EMBL/GenBank/DDBJ databases">
        <title>The Acrasis kona genome and developmental transcriptomes reveal deep origins of eukaryotic multicellular pathways.</title>
        <authorList>
            <person name="Sheikh S."/>
            <person name="Fu C.-J."/>
            <person name="Brown M.W."/>
            <person name="Baldauf S.L."/>
        </authorList>
    </citation>
    <scope>NUCLEOTIDE SEQUENCE [LARGE SCALE GENOMIC DNA]</scope>
    <source>
        <strain evidence="2 3">ATCC MYA-3509</strain>
    </source>
</reference>